<comment type="caution">
    <text evidence="7">The sequence shown here is derived from an EMBL/GenBank/DDBJ whole genome shotgun (WGS) entry which is preliminary data.</text>
</comment>
<evidence type="ECO:0000256" key="2">
    <source>
        <dbReference type="ARBA" id="ARBA00022617"/>
    </source>
</evidence>
<dbReference type="RefSeq" id="WP_183566387.1">
    <property type="nucleotide sequence ID" value="NZ_JACHOP010000003.1"/>
</dbReference>
<keyword evidence="3" id="KW-0479">Metal-binding</keyword>
<sequence>MDGSAVETGRQIGARVLDTAPPEAVGAPERLAPLRKPPGFVPAVQRWSFLLPEGETAMRVAFFGAQAGSAAALDAHPMRDWIRIHLTGHASGPTCFDHSRNRLADGQMEHVVCAYWVSEARFTAWSADTAAEGWWHRPERLVGPFGAWREVLRVPRDHQESIYWKDYPAGLMTSPDVAIFPTPYCGYYGAMRDRLPAAAIDALDAPDSAELVTRQERVGYGEHWSVRPPHNLALIRSASTWGRMDAEQRADFDLKLRVPLKTGMDYLAENPLPSGCASLRWQETTDPEGAPRPEAHAHAYFLSLRHMERWAEDHATHAAIFRAAIQRYRHYGPANQLRTWHEVYILPGDGQRFEYLNCDPQTGLLRWFEAKRLA</sequence>
<name>A0A840ZFI4_9HYPH</name>
<dbReference type="InterPro" id="IPR025702">
    <property type="entry name" value="OXD"/>
</dbReference>
<proteinExistence type="inferred from homology"/>
<evidence type="ECO:0000256" key="6">
    <source>
        <dbReference type="ARBA" id="ARBA00034312"/>
    </source>
</evidence>
<comment type="cofactor">
    <cofactor evidence="1">
        <name>heme b</name>
        <dbReference type="ChEBI" id="CHEBI:60344"/>
    </cofactor>
</comment>
<evidence type="ECO:0000256" key="3">
    <source>
        <dbReference type="ARBA" id="ARBA00022723"/>
    </source>
</evidence>
<dbReference type="GO" id="GO:0016829">
    <property type="term" value="F:lyase activity"/>
    <property type="evidence" value="ECO:0007669"/>
    <property type="project" value="UniProtKB-KW"/>
</dbReference>
<evidence type="ECO:0000256" key="5">
    <source>
        <dbReference type="ARBA" id="ARBA00023239"/>
    </source>
</evidence>
<keyword evidence="8" id="KW-1185">Reference proteome</keyword>
<protein>
    <recommendedName>
        <fullName evidence="9">Phenylacetaldoxime dehydratase</fullName>
    </recommendedName>
</protein>
<keyword evidence="5" id="KW-0456">Lyase</keyword>
<gene>
    <name evidence="7" type="ORF">HNR00_001207</name>
</gene>
<dbReference type="EMBL" id="JACHOP010000003">
    <property type="protein sequence ID" value="MBB5756509.1"/>
    <property type="molecule type" value="Genomic_DNA"/>
</dbReference>
<dbReference type="Proteomes" id="UP000583454">
    <property type="component" value="Unassembled WGS sequence"/>
</dbReference>
<evidence type="ECO:0000313" key="7">
    <source>
        <dbReference type="EMBL" id="MBB5756509.1"/>
    </source>
</evidence>
<evidence type="ECO:0000256" key="1">
    <source>
        <dbReference type="ARBA" id="ARBA00001970"/>
    </source>
</evidence>
<evidence type="ECO:0008006" key="9">
    <source>
        <dbReference type="Google" id="ProtNLM"/>
    </source>
</evidence>
<accession>A0A840ZFI4</accession>
<comment type="similarity">
    <text evidence="6">Belongs to the heme-containing dehydratase family.</text>
</comment>
<evidence type="ECO:0000313" key="8">
    <source>
        <dbReference type="Proteomes" id="UP000583454"/>
    </source>
</evidence>
<dbReference type="GO" id="GO:0046872">
    <property type="term" value="F:metal ion binding"/>
    <property type="evidence" value="ECO:0007669"/>
    <property type="project" value="UniProtKB-KW"/>
</dbReference>
<evidence type="ECO:0000256" key="4">
    <source>
        <dbReference type="ARBA" id="ARBA00023004"/>
    </source>
</evidence>
<organism evidence="7 8">
    <name type="scientific">Methylorubrum rhodinum</name>
    <dbReference type="NCBI Taxonomy" id="29428"/>
    <lineage>
        <taxon>Bacteria</taxon>
        <taxon>Pseudomonadati</taxon>
        <taxon>Pseudomonadota</taxon>
        <taxon>Alphaproteobacteria</taxon>
        <taxon>Hyphomicrobiales</taxon>
        <taxon>Methylobacteriaceae</taxon>
        <taxon>Methylorubrum</taxon>
    </lineage>
</organism>
<dbReference type="AlphaFoldDB" id="A0A840ZFI4"/>
<keyword evidence="4" id="KW-0408">Iron</keyword>
<reference evidence="7 8" key="1">
    <citation type="submission" date="2020-08" db="EMBL/GenBank/DDBJ databases">
        <title>Genomic Encyclopedia of Type Strains, Phase IV (KMG-IV): sequencing the most valuable type-strain genomes for metagenomic binning, comparative biology and taxonomic classification.</title>
        <authorList>
            <person name="Goeker M."/>
        </authorList>
    </citation>
    <scope>NUCLEOTIDE SEQUENCE [LARGE SCALE GENOMIC DNA]</scope>
    <source>
        <strain evidence="7 8">DSM 2163</strain>
    </source>
</reference>
<dbReference type="Pfam" id="PF13816">
    <property type="entry name" value="Dehydratase_hem"/>
    <property type="match status" value="1"/>
</dbReference>
<keyword evidence="2" id="KW-0349">Heme</keyword>